<proteinExistence type="predicted"/>
<accession>A0A9Q1EP99</accession>
<comment type="caution">
    <text evidence="2">The sequence shown here is derived from an EMBL/GenBank/DDBJ whole genome shotgun (WGS) entry which is preliminary data.</text>
</comment>
<dbReference type="AlphaFoldDB" id="A0A9Q1EP99"/>
<dbReference type="EMBL" id="JAINUF010000014">
    <property type="protein sequence ID" value="KAJ8342408.1"/>
    <property type="molecule type" value="Genomic_DNA"/>
</dbReference>
<feature type="compositionally biased region" description="Polar residues" evidence="1">
    <location>
        <begin position="19"/>
        <end position="35"/>
    </location>
</feature>
<dbReference type="OrthoDB" id="2556847at2759"/>
<reference evidence="2" key="1">
    <citation type="journal article" date="2023" name="Science">
        <title>Genome structures resolve the early diversification of teleost fishes.</title>
        <authorList>
            <person name="Parey E."/>
            <person name="Louis A."/>
            <person name="Montfort J."/>
            <person name="Bouchez O."/>
            <person name="Roques C."/>
            <person name="Iampietro C."/>
            <person name="Lluch J."/>
            <person name="Castinel A."/>
            <person name="Donnadieu C."/>
            <person name="Desvignes T."/>
            <person name="Floi Bucao C."/>
            <person name="Jouanno E."/>
            <person name="Wen M."/>
            <person name="Mejri S."/>
            <person name="Dirks R."/>
            <person name="Jansen H."/>
            <person name="Henkel C."/>
            <person name="Chen W.J."/>
            <person name="Zahm M."/>
            <person name="Cabau C."/>
            <person name="Klopp C."/>
            <person name="Thompson A.W."/>
            <person name="Robinson-Rechavi M."/>
            <person name="Braasch I."/>
            <person name="Lecointre G."/>
            <person name="Bobe J."/>
            <person name="Postlethwait J.H."/>
            <person name="Berthelot C."/>
            <person name="Roest Crollius H."/>
            <person name="Guiguen Y."/>
        </authorList>
    </citation>
    <scope>NUCLEOTIDE SEQUENCE</scope>
    <source>
        <strain evidence="2">WJC10195</strain>
    </source>
</reference>
<organism evidence="2 3">
    <name type="scientific">Synaphobranchus kaupii</name>
    <name type="common">Kaup's arrowtooth eel</name>
    <dbReference type="NCBI Taxonomy" id="118154"/>
    <lineage>
        <taxon>Eukaryota</taxon>
        <taxon>Metazoa</taxon>
        <taxon>Chordata</taxon>
        <taxon>Craniata</taxon>
        <taxon>Vertebrata</taxon>
        <taxon>Euteleostomi</taxon>
        <taxon>Actinopterygii</taxon>
        <taxon>Neopterygii</taxon>
        <taxon>Teleostei</taxon>
        <taxon>Anguilliformes</taxon>
        <taxon>Synaphobranchidae</taxon>
        <taxon>Synaphobranchus</taxon>
    </lineage>
</organism>
<evidence type="ECO:0000313" key="3">
    <source>
        <dbReference type="Proteomes" id="UP001152622"/>
    </source>
</evidence>
<protein>
    <submittedName>
        <fullName evidence="2">Uncharacterized protein</fullName>
    </submittedName>
</protein>
<keyword evidence="3" id="KW-1185">Reference proteome</keyword>
<feature type="region of interest" description="Disordered" evidence="1">
    <location>
        <begin position="1"/>
        <end position="88"/>
    </location>
</feature>
<name>A0A9Q1EP99_SYNKA</name>
<evidence type="ECO:0000313" key="2">
    <source>
        <dbReference type="EMBL" id="KAJ8342408.1"/>
    </source>
</evidence>
<dbReference type="Proteomes" id="UP001152622">
    <property type="component" value="Chromosome 14"/>
</dbReference>
<gene>
    <name evidence="2" type="ORF">SKAU_G00323360</name>
</gene>
<sequence>MDNASFSSGSPPPDDSLNEHLQSAIDSILNLQQGAPPSGGRGQGSHAHRQAAGSAGPYRPAAPSGGTAGGDFSARGQNGKLVSRTHNR</sequence>
<evidence type="ECO:0000256" key="1">
    <source>
        <dbReference type="SAM" id="MobiDB-lite"/>
    </source>
</evidence>